<proteinExistence type="predicted"/>
<evidence type="ECO:0000313" key="6">
    <source>
        <dbReference type="WBParaSite" id="SBAD_0001352901-mRNA-1"/>
    </source>
</evidence>
<evidence type="ECO:0000259" key="3">
    <source>
        <dbReference type="SMART" id="SM01088"/>
    </source>
</evidence>
<dbReference type="OrthoDB" id="5872583at2759"/>
<keyword evidence="2" id="KW-1133">Transmembrane helix</keyword>
<gene>
    <name evidence="4" type="ORF">SBAD_LOCUS13113</name>
</gene>
<reference evidence="4 5" key="2">
    <citation type="submission" date="2018-11" db="EMBL/GenBank/DDBJ databases">
        <authorList>
            <consortium name="Pathogen Informatics"/>
        </authorList>
    </citation>
    <scope>NUCLEOTIDE SEQUENCE [LARGE SCALE GENOMIC DNA]</scope>
</reference>
<accession>A0A183JB65</accession>
<keyword evidence="1" id="KW-0677">Repeat</keyword>
<dbReference type="AlphaFoldDB" id="A0A183JB65"/>
<sequence length="210" mass="23360">MMLKVTEPQDDKNHLVNVAAAAAAAAASIADNERKLKEVNQFRLVAFLSIAFSTVTLVLCIVSVPWIYSHIQVVQSELDVEMLYCKFRSHDLWNEVGQLINAKGEEVSSRRRTRDVKGVWYYGRYEKPAMAQHANPQQSIIGGGMPFVGGCGGAVPCGPVETVHKFVRPDGGSQTCEHTVKNFKYMYGSVKKQIHSSQFASHPVTRFPLY</sequence>
<reference evidence="6" key="1">
    <citation type="submission" date="2016-06" db="UniProtKB">
        <authorList>
            <consortium name="WormBaseParasite"/>
        </authorList>
    </citation>
    <scope>IDENTIFICATION</scope>
</reference>
<dbReference type="Pfam" id="PF01484">
    <property type="entry name" value="Col_cuticle_N"/>
    <property type="match status" value="1"/>
</dbReference>
<evidence type="ECO:0000313" key="5">
    <source>
        <dbReference type="Proteomes" id="UP000270296"/>
    </source>
</evidence>
<dbReference type="EMBL" id="UZAM01020303">
    <property type="protein sequence ID" value="VDP54185.1"/>
    <property type="molecule type" value="Genomic_DNA"/>
</dbReference>
<dbReference type="Proteomes" id="UP000270296">
    <property type="component" value="Unassembled WGS sequence"/>
</dbReference>
<dbReference type="WBParaSite" id="SBAD_0001352901-mRNA-1">
    <property type="protein sequence ID" value="SBAD_0001352901-mRNA-1"/>
    <property type="gene ID" value="SBAD_0001352901"/>
</dbReference>
<dbReference type="SMART" id="SM01088">
    <property type="entry name" value="Col_cuticle_N"/>
    <property type="match status" value="1"/>
</dbReference>
<keyword evidence="5" id="KW-1185">Reference proteome</keyword>
<keyword evidence="2" id="KW-0812">Transmembrane</keyword>
<evidence type="ECO:0000313" key="4">
    <source>
        <dbReference type="EMBL" id="VDP54185.1"/>
    </source>
</evidence>
<organism evidence="6">
    <name type="scientific">Soboliphyme baturini</name>
    <dbReference type="NCBI Taxonomy" id="241478"/>
    <lineage>
        <taxon>Eukaryota</taxon>
        <taxon>Metazoa</taxon>
        <taxon>Ecdysozoa</taxon>
        <taxon>Nematoda</taxon>
        <taxon>Enoplea</taxon>
        <taxon>Dorylaimia</taxon>
        <taxon>Dioctophymatida</taxon>
        <taxon>Dioctophymatoidea</taxon>
        <taxon>Soboliphymatidae</taxon>
        <taxon>Soboliphyme</taxon>
    </lineage>
</organism>
<name>A0A183JB65_9BILA</name>
<evidence type="ECO:0000256" key="1">
    <source>
        <dbReference type="ARBA" id="ARBA00022737"/>
    </source>
</evidence>
<protein>
    <submittedName>
        <fullName evidence="6">Col_cuticle_N domain-containing protein</fullName>
    </submittedName>
</protein>
<feature type="domain" description="Nematode cuticle collagen N-terminal" evidence="3">
    <location>
        <begin position="44"/>
        <end position="96"/>
    </location>
</feature>
<dbReference type="InterPro" id="IPR002486">
    <property type="entry name" value="Col_cuticle_N"/>
</dbReference>
<feature type="transmembrane region" description="Helical" evidence="2">
    <location>
        <begin position="44"/>
        <end position="68"/>
    </location>
</feature>
<keyword evidence="2" id="KW-0472">Membrane</keyword>
<evidence type="ECO:0000256" key="2">
    <source>
        <dbReference type="SAM" id="Phobius"/>
    </source>
</evidence>
<dbReference type="GO" id="GO:0042302">
    <property type="term" value="F:structural constituent of cuticle"/>
    <property type="evidence" value="ECO:0007669"/>
    <property type="project" value="InterPro"/>
</dbReference>